<dbReference type="EMBL" id="RBIM01000005">
    <property type="protein sequence ID" value="RKQ96062.1"/>
    <property type="molecule type" value="Genomic_DNA"/>
</dbReference>
<reference evidence="2 3" key="1">
    <citation type="submission" date="2018-10" db="EMBL/GenBank/DDBJ databases">
        <title>Genomic Encyclopedia of Type Strains, Phase IV (KMG-IV): sequencing the most valuable type-strain genomes for metagenomic binning, comparative biology and taxonomic classification.</title>
        <authorList>
            <person name="Goeker M."/>
        </authorList>
    </citation>
    <scope>NUCLEOTIDE SEQUENCE [LARGE SCALE GENOMIC DNA]</scope>
    <source>
        <strain evidence="2 3">DSM 4734</strain>
    </source>
</reference>
<evidence type="ECO:0000313" key="3">
    <source>
        <dbReference type="Proteomes" id="UP000273675"/>
    </source>
</evidence>
<gene>
    <name evidence="2" type="ORF">C7435_2314</name>
</gene>
<keyword evidence="1" id="KW-0732">Signal</keyword>
<sequence>MNGPWIFALLPALALTASVGPGMALAVADGPGEGVYLSAGFTPDPQSVELAFEARLDATAEISPDCHGYISGSTPDVAVYYNAGSFPLILSASSHEDMTLVVNAPDGAWYCDDDSGSGLNPSIRFGEPQSGNYDIWVGRLLGPGPATARLSISELYSE</sequence>
<evidence type="ECO:0000256" key="1">
    <source>
        <dbReference type="SAM" id="SignalP"/>
    </source>
</evidence>
<evidence type="ECO:0000313" key="2">
    <source>
        <dbReference type="EMBL" id="RKQ96062.1"/>
    </source>
</evidence>
<proteinExistence type="predicted"/>
<feature type="signal peptide" evidence="1">
    <location>
        <begin position="1"/>
        <end position="26"/>
    </location>
</feature>
<accession>A0A495D5H5</accession>
<dbReference type="AlphaFoldDB" id="A0A495D5H5"/>
<organism evidence="2 3">
    <name type="scientific">Maricaulis maris</name>
    <dbReference type="NCBI Taxonomy" id="74318"/>
    <lineage>
        <taxon>Bacteria</taxon>
        <taxon>Pseudomonadati</taxon>
        <taxon>Pseudomonadota</taxon>
        <taxon>Alphaproteobacteria</taxon>
        <taxon>Maricaulales</taxon>
        <taxon>Maricaulaceae</taxon>
        <taxon>Maricaulis</taxon>
    </lineage>
</organism>
<feature type="chain" id="PRO_5019736360" description="Peptidase S1 and S6, chymotrypsin/Hap" evidence="1">
    <location>
        <begin position="27"/>
        <end position="158"/>
    </location>
</feature>
<dbReference type="Proteomes" id="UP000273675">
    <property type="component" value="Unassembled WGS sequence"/>
</dbReference>
<name>A0A495D5H5_9PROT</name>
<evidence type="ECO:0008006" key="4">
    <source>
        <dbReference type="Google" id="ProtNLM"/>
    </source>
</evidence>
<comment type="caution">
    <text evidence="2">The sequence shown here is derived from an EMBL/GenBank/DDBJ whole genome shotgun (WGS) entry which is preliminary data.</text>
</comment>
<protein>
    <recommendedName>
        <fullName evidence="4">Peptidase S1 and S6, chymotrypsin/Hap</fullName>
    </recommendedName>
</protein>